<reference evidence="2" key="1">
    <citation type="submission" date="2022-06" db="EMBL/GenBank/DDBJ databases">
        <title>Complete genome sequences of two strains of the flax pathogen Septoria linicola.</title>
        <authorList>
            <person name="Lapalu N."/>
            <person name="Simon A."/>
            <person name="Demenou B."/>
            <person name="Paumier D."/>
            <person name="Guillot M.-P."/>
            <person name="Gout L."/>
            <person name="Valade R."/>
        </authorList>
    </citation>
    <scope>NUCLEOTIDE SEQUENCE</scope>
    <source>
        <strain evidence="2">SE15195</strain>
    </source>
</reference>
<proteinExistence type="predicted"/>
<feature type="region of interest" description="Disordered" evidence="1">
    <location>
        <begin position="357"/>
        <end position="395"/>
    </location>
</feature>
<name>A0A9Q9AYH8_9PEZI</name>
<dbReference type="Proteomes" id="UP001056384">
    <property type="component" value="Chromosome 5"/>
</dbReference>
<dbReference type="AlphaFoldDB" id="A0A9Q9AYH8"/>
<evidence type="ECO:0000313" key="2">
    <source>
        <dbReference type="EMBL" id="USW52976.1"/>
    </source>
</evidence>
<feature type="region of interest" description="Disordered" evidence="1">
    <location>
        <begin position="310"/>
        <end position="329"/>
    </location>
</feature>
<accession>A0A9Q9AYH8</accession>
<organism evidence="2 3">
    <name type="scientific">Septoria linicola</name>
    <dbReference type="NCBI Taxonomy" id="215465"/>
    <lineage>
        <taxon>Eukaryota</taxon>
        <taxon>Fungi</taxon>
        <taxon>Dikarya</taxon>
        <taxon>Ascomycota</taxon>
        <taxon>Pezizomycotina</taxon>
        <taxon>Dothideomycetes</taxon>
        <taxon>Dothideomycetidae</taxon>
        <taxon>Mycosphaerellales</taxon>
        <taxon>Mycosphaerellaceae</taxon>
        <taxon>Septoria</taxon>
    </lineage>
</organism>
<dbReference type="EMBL" id="CP099422">
    <property type="protein sequence ID" value="USW52976.1"/>
    <property type="molecule type" value="Genomic_DNA"/>
</dbReference>
<evidence type="ECO:0000313" key="3">
    <source>
        <dbReference type="Proteomes" id="UP001056384"/>
    </source>
</evidence>
<keyword evidence="3" id="KW-1185">Reference proteome</keyword>
<sequence>MSADQAQSDQPPLIFGDRILDNGFDFDFDFNTSLENAAPVDYFLRQNLDRASGYDFDAEDENEEPQAETLRSQQAPDVLQAQHLVEDLLSDADADGESCDDVDESSDEEQQLYDSLRTDYEQELPAAESLTMHREADKIFRWANVPLFGAGKPSIVVEVTALQGDYINRALSHYQLSIGNDSPRAMDSAVDAATEYVQEQGLYPSKQAIDYLRSVVDMDELLEPLEACVDDTPAQPSMKRNLFYYLGERTVTAQKLGYGELHFDACVITSPTFTDEFTVTICEPHPSKKKVGTLFFYREPYIDYDETTGRSTERENWHPLVPSNSQNSLSPGARVSHMFSSVPIAAVTGAAAPLLSVPQPSTAPSAAPPARKRKLKGRRGPKISHDARNSASGRPYAQYTDQQILNGVIDSDLWVGELAIRLGINHEYDPIEDAIKALKPGEYEEDKPTKMFTKRVTAALKLKAKQLGIPMGQLRNQYRAAKKSALQAAKHGGPQPPLPGWVVS</sequence>
<evidence type="ECO:0000256" key="1">
    <source>
        <dbReference type="SAM" id="MobiDB-lite"/>
    </source>
</evidence>
<feature type="compositionally biased region" description="Basic residues" evidence="1">
    <location>
        <begin position="370"/>
        <end position="382"/>
    </location>
</feature>
<gene>
    <name evidence="2" type="ORF">Slin15195_G062950</name>
</gene>
<protein>
    <submittedName>
        <fullName evidence="2">Uncharacterized protein</fullName>
    </submittedName>
</protein>